<proteinExistence type="predicted"/>
<evidence type="ECO:0000313" key="1">
    <source>
        <dbReference type="EMBL" id="MBP2623804.1"/>
    </source>
</evidence>
<evidence type="ECO:0000313" key="2">
    <source>
        <dbReference type="Proteomes" id="UP001519296"/>
    </source>
</evidence>
<comment type="caution">
    <text evidence="1">The sequence shown here is derived from an EMBL/GenBank/DDBJ whole genome shotgun (WGS) entry which is preliminary data.</text>
</comment>
<dbReference type="RefSeq" id="WP_209628400.1">
    <property type="nucleotide sequence ID" value="NZ_PRDG01000004.1"/>
</dbReference>
<gene>
    <name evidence="1" type="ORF">C4K46_07605</name>
</gene>
<organism evidence="1 2">
    <name type="scientific">Streptococcus oricebi</name>
    <dbReference type="NCBI Taxonomy" id="1547447"/>
    <lineage>
        <taxon>Bacteria</taxon>
        <taxon>Bacillati</taxon>
        <taxon>Bacillota</taxon>
        <taxon>Bacilli</taxon>
        <taxon>Lactobacillales</taxon>
        <taxon>Streptococcaceae</taxon>
        <taxon>Streptococcus</taxon>
    </lineage>
</organism>
<name>A0ABS5B4R6_9STRE</name>
<sequence length="210" mass="23845">MTILPAIEAYLAQQGTKYLAPAKAGPEEALMVDLKRQGQAARQEFTSLARLVQEHLPNLSLERTSNWMNQAQILRPHFWAYLKGFGDLSEPMFALRLYGDTTDFGVSVEVSFIERKKDEQSLIKQNRILNQPLTDPLYYLAQIEGESQVLEGTEANRQLLQKGVKEGKVRKVLVKYNVAQSQADSLEDLAERLAQALKALVPYYELTRDF</sequence>
<keyword evidence="2" id="KW-1185">Reference proteome</keyword>
<protein>
    <submittedName>
        <fullName evidence="1">Ribonuclease P</fullName>
    </submittedName>
</protein>
<accession>A0ABS5B4R6</accession>
<dbReference type="Proteomes" id="UP001519296">
    <property type="component" value="Unassembled WGS sequence"/>
</dbReference>
<reference evidence="1 2" key="1">
    <citation type="submission" date="2018-02" db="EMBL/GenBank/DDBJ databases">
        <title>Draft genome sequence of Streptococcus oricebi CCUG 70868T type strain.</title>
        <authorList>
            <person name="Mendez V."/>
            <person name="Salva-Serra F."/>
            <person name="Jaen-Luchoro D."/>
            <person name="Gonzales-Siles L."/>
            <person name="Karlsson R."/>
            <person name="Engstrom-Jakobsson H."/>
            <person name="Busquets A."/>
            <person name="Gomila M."/>
            <person name="Pineiro-Iglesias B."/>
            <person name="Bennasar-Figueras A."/>
            <person name="Seeger M."/>
            <person name="Moore E."/>
        </authorList>
    </citation>
    <scope>NUCLEOTIDE SEQUENCE [LARGE SCALE GENOMIC DNA]</scope>
    <source>
        <strain evidence="1 2">CCUG 70868</strain>
    </source>
</reference>
<dbReference type="EMBL" id="PRDG01000004">
    <property type="protein sequence ID" value="MBP2623804.1"/>
    <property type="molecule type" value="Genomic_DNA"/>
</dbReference>